<comment type="caution">
    <text evidence="3">The sequence shown here is derived from an EMBL/GenBank/DDBJ whole genome shotgun (WGS) entry which is preliminary data.</text>
</comment>
<dbReference type="SMART" id="SM00450">
    <property type="entry name" value="RHOD"/>
    <property type="match status" value="1"/>
</dbReference>
<dbReference type="InterPro" id="IPR036873">
    <property type="entry name" value="Rhodanese-like_dom_sf"/>
</dbReference>
<keyword evidence="1" id="KW-1133">Transmembrane helix</keyword>
<dbReference type="PANTHER" id="PTHR43031">
    <property type="entry name" value="FAD-DEPENDENT OXIDOREDUCTASE"/>
    <property type="match status" value="1"/>
</dbReference>
<evidence type="ECO:0000313" key="4">
    <source>
        <dbReference type="Proteomes" id="UP000482800"/>
    </source>
</evidence>
<dbReference type="GO" id="GO:0016740">
    <property type="term" value="F:transferase activity"/>
    <property type="evidence" value="ECO:0007669"/>
    <property type="project" value="UniProtKB-KW"/>
</dbReference>
<sequence>MESIDVSANDSASLDVPTARALIADNPDTLIVDVRTPAEFETAHIAGAINLPLDQVDAHLSRIVADAGGRLLLVCQSGNRATQACTKLVGAGLTDAAVMTGGMGAWNAAGAPVEHGRQRWSLERQVRLVTGLMVLLAVLAAIWLPGAQYLAGAIGAGLTLAAVTNTCAMGMLLARLPYNRSGGCDVDAAIARLRREGAPA</sequence>
<keyword evidence="1" id="KW-0472">Membrane</keyword>
<keyword evidence="4" id="KW-1185">Reference proteome</keyword>
<dbReference type="EMBL" id="BLPF01000002">
    <property type="protein sequence ID" value="GFJ80961.1"/>
    <property type="molecule type" value="Genomic_DNA"/>
</dbReference>
<feature type="transmembrane region" description="Helical" evidence="1">
    <location>
        <begin position="150"/>
        <end position="173"/>
    </location>
</feature>
<accession>A0A6V8KES6</accession>
<feature type="transmembrane region" description="Helical" evidence="1">
    <location>
        <begin position="126"/>
        <end position="144"/>
    </location>
</feature>
<dbReference type="SUPFAM" id="SSF52821">
    <property type="entry name" value="Rhodanese/Cell cycle control phosphatase"/>
    <property type="match status" value="1"/>
</dbReference>
<dbReference type="InterPro" id="IPR050229">
    <property type="entry name" value="GlpE_sulfurtransferase"/>
</dbReference>
<dbReference type="Gene3D" id="3.40.250.10">
    <property type="entry name" value="Rhodanese-like domain"/>
    <property type="match status" value="1"/>
</dbReference>
<dbReference type="PROSITE" id="PS50206">
    <property type="entry name" value="RHODANESE_3"/>
    <property type="match status" value="1"/>
</dbReference>
<evidence type="ECO:0000259" key="2">
    <source>
        <dbReference type="PROSITE" id="PS50206"/>
    </source>
</evidence>
<proteinExistence type="predicted"/>
<dbReference type="InterPro" id="IPR021309">
    <property type="entry name" value="YgaP-like_TM"/>
</dbReference>
<reference evidence="3 4" key="2">
    <citation type="submission" date="2020-03" db="EMBL/GenBank/DDBJ databases">
        <authorList>
            <person name="Ichikawa N."/>
            <person name="Kimura A."/>
            <person name="Kitahashi Y."/>
            <person name="Uohara A."/>
        </authorList>
    </citation>
    <scope>NUCLEOTIDE SEQUENCE [LARGE SCALE GENOMIC DNA]</scope>
    <source>
        <strain evidence="3 4">NBRC 108639</strain>
    </source>
</reference>
<feature type="domain" description="Rhodanese" evidence="2">
    <location>
        <begin position="25"/>
        <end position="115"/>
    </location>
</feature>
<evidence type="ECO:0000256" key="1">
    <source>
        <dbReference type="SAM" id="Phobius"/>
    </source>
</evidence>
<dbReference type="Pfam" id="PF11127">
    <property type="entry name" value="YgaP-like_TM"/>
    <property type="match status" value="1"/>
</dbReference>
<dbReference type="AlphaFoldDB" id="A0A6V8KES6"/>
<dbReference type="Pfam" id="PF00581">
    <property type="entry name" value="Rhodanese"/>
    <property type="match status" value="1"/>
</dbReference>
<keyword evidence="1" id="KW-0812">Transmembrane</keyword>
<dbReference type="CDD" id="cd00158">
    <property type="entry name" value="RHOD"/>
    <property type="match status" value="1"/>
</dbReference>
<protein>
    <submittedName>
        <fullName evidence="3">Sulfurtransferase</fullName>
    </submittedName>
</protein>
<organism evidence="3 4">
    <name type="scientific">Phytohabitans houttuyneae</name>
    <dbReference type="NCBI Taxonomy" id="1076126"/>
    <lineage>
        <taxon>Bacteria</taxon>
        <taxon>Bacillati</taxon>
        <taxon>Actinomycetota</taxon>
        <taxon>Actinomycetes</taxon>
        <taxon>Micromonosporales</taxon>
        <taxon>Micromonosporaceae</taxon>
    </lineage>
</organism>
<keyword evidence="3" id="KW-0808">Transferase</keyword>
<dbReference type="Gene3D" id="6.10.140.1340">
    <property type="match status" value="1"/>
</dbReference>
<gene>
    <name evidence="3" type="ORF">Phou_051410</name>
</gene>
<name>A0A6V8KES6_9ACTN</name>
<reference evidence="3 4" key="1">
    <citation type="submission" date="2020-03" db="EMBL/GenBank/DDBJ databases">
        <title>Whole genome shotgun sequence of Phytohabitans houttuyneae NBRC 108639.</title>
        <authorList>
            <person name="Komaki H."/>
            <person name="Tamura T."/>
        </authorList>
    </citation>
    <scope>NUCLEOTIDE SEQUENCE [LARGE SCALE GENOMIC DNA]</scope>
    <source>
        <strain evidence="3 4">NBRC 108639</strain>
    </source>
</reference>
<dbReference type="PANTHER" id="PTHR43031:SF7">
    <property type="entry name" value="NITRIC OXIDE REDUCTASE FLRD-NAD(+) REDUCTASE"/>
    <property type="match status" value="1"/>
</dbReference>
<dbReference type="InterPro" id="IPR001763">
    <property type="entry name" value="Rhodanese-like_dom"/>
</dbReference>
<dbReference type="Proteomes" id="UP000482800">
    <property type="component" value="Unassembled WGS sequence"/>
</dbReference>
<evidence type="ECO:0000313" key="3">
    <source>
        <dbReference type="EMBL" id="GFJ80961.1"/>
    </source>
</evidence>